<feature type="transmembrane region" description="Helical" evidence="1">
    <location>
        <begin position="132"/>
        <end position="152"/>
    </location>
</feature>
<dbReference type="Pfam" id="PF10011">
    <property type="entry name" value="DUF2254"/>
    <property type="match status" value="1"/>
</dbReference>
<evidence type="ECO:0000256" key="1">
    <source>
        <dbReference type="SAM" id="Phobius"/>
    </source>
</evidence>
<dbReference type="RefSeq" id="WP_126153703.1">
    <property type="nucleotide sequence ID" value="NZ_UZWE01000024.1"/>
</dbReference>
<name>A0A447IKK4_9RHOB</name>
<protein>
    <recommendedName>
        <fullName evidence="4">DUF2254 domain-containing protein</fullName>
    </recommendedName>
</protein>
<gene>
    <name evidence="2" type="ORF">PARHAE_01207</name>
</gene>
<organism evidence="2 3">
    <name type="scientific">Paracoccus haematequi</name>
    <dbReference type="NCBI Taxonomy" id="2491866"/>
    <lineage>
        <taxon>Bacteria</taxon>
        <taxon>Pseudomonadati</taxon>
        <taxon>Pseudomonadota</taxon>
        <taxon>Alphaproteobacteria</taxon>
        <taxon>Rhodobacterales</taxon>
        <taxon>Paracoccaceae</taxon>
        <taxon>Paracoccus</taxon>
    </lineage>
</organism>
<feature type="transmembrane region" description="Helical" evidence="1">
    <location>
        <begin position="55"/>
        <end position="78"/>
    </location>
</feature>
<evidence type="ECO:0000313" key="3">
    <source>
        <dbReference type="Proteomes" id="UP000270743"/>
    </source>
</evidence>
<sequence length="421" mass="45717">MSRLRWILSRLRRTLWVRVALYAVLGVAAAVAATLAAWLPWPLPIDISAEAIDSLLNVIASSMLAVTTFSVTALTSAYGSATSNATPRATRLLTEDDFIQSVLATFIGSFLFSIVGLVALRVSVYGPQGRALLFVTTVLVIVLIVLALLRWIHQLTKLGRVGDTIDRLEDATRRSMQARLDLPFLGGRPLPDDAPDAPAILSDQVGYVEFIDTAALSDLCEDRGIGLDIRVLPGAFVYHGSTLAVPRGGTAADDLADRVRRAFTISAARSFDQDPRFGVIALTEVGMRALSAAVNDPGTAIDVIGRHVRLLTFWGDGWHKAETQEPRYPRLRLPPLRHEDMLDDAFYMMAREAAGHIDILTRLIKGLDALTRTGPQAARQAAAAQLRLACARGAEALPGPDRLRLRRLMDELAVPYGSDPA</sequence>
<keyword evidence="3" id="KW-1185">Reference proteome</keyword>
<accession>A0A447IKK4</accession>
<feature type="transmembrane region" description="Helical" evidence="1">
    <location>
        <begin position="98"/>
        <end position="120"/>
    </location>
</feature>
<keyword evidence="1" id="KW-0472">Membrane</keyword>
<dbReference type="OrthoDB" id="2955631at2"/>
<dbReference type="EMBL" id="UZWE01000024">
    <property type="protein sequence ID" value="VDS08026.1"/>
    <property type="molecule type" value="Genomic_DNA"/>
</dbReference>
<evidence type="ECO:0008006" key="4">
    <source>
        <dbReference type="Google" id="ProtNLM"/>
    </source>
</evidence>
<feature type="transmembrane region" description="Helical" evidence="1">
    <location>
        <begin position="20"/>
        <end position="43"/>
    </location>
</feature>
<reference evidence="2 3" key="1">
    <citation type="submission" date="2018-12" db="EMBL/GenBank/DDBJ databases">
        <authorList>
            <person name="Criscuolo A."/>
        </authorList>
    </citation>
    <scope>NUCLEOTIDE SEQUENCE [LARGE SCALE GENOMIC DNA]</scope>
    <source>
        <strain evidence="2">ACIP1116241</strain>
    </source>
</reference>
<evidence type="ECO:0000313" key="2">
    <source>
        <dbReference type="EMBL" id="VDS08026.1"/>
    </source>
</evidence>
<keyword evidence="1" id="KW-0812">Transmembrane</keyword>
<dbReference type="Proteomes" id="UP000270743">
    <property type="component" value="Unassembled WGS sequence"/>
</dbReference>
<dbReference type="AlphaFoldDB" id="A0A447IKK4"/>
<proteinExistence type="predicted"/>
<dbReference type="InterPro" id="IPR018723">
    <property type="entry name" value="DUF2254_membrane"/>
</dbReference>
<keyword evidence="1" id="KW-1133">Transmembrane helix</keyword>